<protein>
    <recommendedName>
        <fullName evidence="4">G-protein coupled receptors family 1 profile domain-containing protein</fullName>
    </recommendedName>
</protein>
<feature type="transmembrane region" description="Helical" evidence="1">
    <location>
        <begin position="48"/>
        <end position="72"/>
    </location>
</feature>
<dbReference type="SUPFAM" id="SSF81321">
    <property type="entry name" value="Family A G protein-coupled receptor-like"/>
    <property type="match status" value="1"/>
</dbReference>
<dbReference type="EMBL" id="JACVVK020000075">
    <property type="protein sequence ID" value="KAK7495414.1"/>
    <property type="molecule type" value="Genomic_DNA"/>
</dbReference>
<keyword evidence="3" id="KW-1185">Reference proteome</keyword>
<accession>A0ABD0L8J3</accession>
<evidence type="ECO:0008006" key="4">
    <source>
        <dbReference type="Google" id="ProtNLM"/>
    </source>
</evidence>
<feature type="transmembrane region" description="Helical" evidence="1">
    <location>
        <begin position="84"/>
        <end position="112"/>
    </location>
</feature>
<keyword evidence="1" id="KW-0812">Transmembrane</keyword>
<gene>
    <name evidence="2" type="ORF">BaRGS_00013353</name>
</gene>
<evidence type="ECO:0000313" key="2">
    <source>
        <dbReference type="EMBL" id="KAK7495414.1"/>
    </source>
</evidence>
<proteinExistence type="predicted"/>
<reference evidence="2 3" key="1">
    <citation type="journal article" date="2023" name="Sci. Data">
        <title>Genome assembly of the Korean intertidal mud-creeper Batillaria attramentaria.</title>
        <authorList>
            <person name="Patra A.K."/>
            <person name="Ho P.T."/>
            <person name="Jun S."/>
            <person name="Lee S.J."/>
            <person name="Kim Y."/>
            <person name="Won Y.J."/>
        </authorList>
    </citation>
    <scope>NUCLEOTIDE SEQUENCE [LARGE SCALE GENOMIC DNA]</scope>
    <source>
        <strain evidence="2">Wonlab-2016</strain>
    </source>
</reference>
<feature type="non-terminal residue" evidence="2">
    <location>
        <position position="121"/>
    </location>
</feature>
<comment type="caution">
    <text evidence="2">The sequence shown here is derived from an EMBL/GenBank/DDBJ whole genome shotgun (WGS) entry which is preliminary data.</text>
</comment>
<keyword evidence="1" id="KW-0472">Membrane</keyword>
<keyword evidence="1" id="KW-1133">Transmembrane helix</keyword>
<evidence type="ECO:0000256" key="1">
    <source>
        <dbReference type="SAM" id="Phobius"/>
    </source>
</evidence>
<name>A0ABD0L8J3_9CAEN</name>
<dbReference type="Proteomes" id="UP001519460">
    <property type="component" value="Unassembled WGS sequence"/>
</dbReference>
<organism evidence="2 3">
    <name type="scientific">Batillaria attramentaria</name>
    <dbReference type="NCBI Taxonomy" id="370345"/>
    <lineage>
        <taxon>Eukaryota</taxon>
        <taxon>Metazoa</taxon>
        <taxon>Spiralia</taxon>
        <taxon>Lophotrochozoa</taxon>
        <taxon>Mollusca</taxon>
        <taxon>Gastropoda</taxon>
        <taxon>Caenogastropoda</taxon>
        <taxon>Sorbeoconcha</taxon>
        <taxon>Cerithioidea</taxon>
        <taxon>Batillariidae</taxon>
        <taxon>Batillaria</taxon>
    </lineage>
</organism>
<dbReference type="AlphaFoldDB" id="A0ABD0L8J3"/>
<evidence type="ECO:0000313" key="3">
    <source>
        <dbReference type="Proteomes" id="UP001519460"/>
    </source>
</evidence>
<dbReference type="Gene3D" id="1.20.1070.10">
    <property type="entry name" value="Rhodopsin 7-helix transmembrane proteins"/>
    <property type="match status" value="1"/>
</dbReference>
<sequence length="121" mass="13023">MSTNTSVTFNDTWPDSQLGSTPFSTATNGFDVNGSGLLSASTLEKFEVVVNAGILPALVVFGVTMNVINMAVFARQGLRDRINLCLFSLAISDSGFLLAHLASRIYILFYLFSSSLGDVFK</sequence>